<evidence type="ECO:0000256" key="1">
    <source>
        <dbReference type="SAM" id="MobiDB-lite"/>
    </source>
</evidence>
<feature type="region of interest" description="Disordered" evidence="1">
    <location>
        <begin position="50"/>
        <end position="69"/>
    </location>
</feature>
<protein>
    <submittedName>
        <fullName evidence="2">MIP33238p1</fullName>
    </submittedName>
</protein>
<name>H1UUE1_DROME</name>
<reference evidence="2" key="1">
    <citation type="submission" date="2012-01" db="EMBL/GenBank/DDBJ databases">
        <authorList>
            <person name="Carlson J."/>
            <person name="Booth B."/>
            <person name="Frise E."/>
            <person name="Sandler J."/>
            <person name="Wan K."/>
            <person name="Yu C."/>
            <person name="Celniker S."/>
        </authorList>
    </citation>
    <scope>NUCLEOTIDE SEQUENCE</scope>
</reference>
<organism evidence="2">
    <name type="scientific">Drosophila melanogaster</name>
    <name type="common">Fruit fly</name>
    <dbReference type="NCBI Taxonomy" id="7227"/>
    <lineage>
        <taxon>Eukaryota</taxon>
        <taxon>Metazoa</taxon>
        <taxon>Ecdysozoa</taxon>
        <taxon>Arthropoda</taxon>
        <taxon>Hexapoda</taxon>
        <taxon>Insecta</taxon>
        <taxon>Pterygota</taxon>
        <taxon>Neoptera</taxon>
        <taxon>Endopterygota</taxon>
        <taxon>Diptera</taxon>
        <taxon>Brachycera</taxon>
        <taxon>Muscomorpha</taxon>
        <taxon>Ephydroidea</taxon>
        <taxon>Drosophilidae</taxon>
        <taxon>Drosophila</taxon>
        <taxon>Sophophora</taxon>
    </lineage>
</organism>
<evidence type="ECO:0000313" key="2">
    <source>
        <dbReference type="EMBL" id="AEX91662.1"/>
    </source>
</evidence>
<dbReference type="AlphaFoldDB" id="H1UUE1"/>
<dbReference type="EMBL" id="BT133025">
    <property type="protein sequence ID" value="AEX91662.1"/>
    <property type="molecule type" value="mRNA"/>
</dbReference>
<feature type="non-terminal residue" evidence="2">
    <location>
        <position position="1"/>
    </location>
</feature>
<accession>H1UUE1</accession>
<sequence>PRAVFFKVFSTYLCMLPMKGADLTQLVGYAAAQCASCSIPATHQSFHLADRKEEQAGRGPETGAGTGTGTGLGTGVHPHVYAHATICSDRCVFVCACYLSPFVIAIKSNHIPFRLSTSHTHTESQSHTHSLAVLPRNRISCCSVKVVNVIICLLHGLWS</sequence>
<gene>
    <name evidence="2" type="primary">CG32547-RC</name>
</gene>
<feature type="compositionally biased region" description="Gly residues" evidence="1">
    <location>
        <begin position="60"/>
        <end position="69"/>
    </location>
</feature>
<proteinExistence type="evidence at transcript level"/>